<comment type="caution">
    <text evidence="1">The sequence shown here is derived from an EMBL/GenBank/DDBJ whole genome shotgun (WGS) entry which is preliminary data.</text>
</comment>
<reference evidence="1 2" key="1">
    <citation type="submission" date="2020-08" db="EMBL/GenBank/DDBJ databases">
        <title>Sequencing the genomes of 1000 actinobacteria strains.</title>
        <authorList>
            <person name="Klenk H.-P."/>
        </authorList>
    </citation>
    <scope>NUCLEOTIDE SEQUENCE [LARGE SCALE GENOMIC DNA]</scope>
    <source>
        <strain evidence="1 2">DSM 22826</strain>
    </source>
</reference>
<keyword evidence="2" id="KW-1185">Reference proteome</keyword>
<evidence type="ECO:0000313" key="1">
    <source>
        <dbReference type="EMBL" id="MBB2997562.1"/>
    </source>
</evidence>
<name>A0A839QW79_9MICC</name>
<accession>A0A839QW79</accession>
<dbReference type="RefSeq" id="WP_183513222.1">
    <property type="nucleotide sequence ID" value="NZ_BAABGK010000100.1"/>
</dbReference>
<evidence type="ECO:0000313" key="2">
    <source>
        <dbReference type="Proteomes" id="UP000523000"/>
    </source>
</evidence>
<evidence type="ECO:0008006" key="3">
    <source>
        <dbReference type="Google" id="ProtNLM"/>
    </source>
</evidence>
<dbReference type="Pfam" id="PF08843">
    <property type="entry name" value="AbiEii"/>
    <property type="match status" value="1"/>
</dbReference>
<organism evidence="1 2">
    <name type="scientific">Paeniglutamicibacter cryotolerans</name>
    <dbReference type="NCBI Taxonomy" id="670079"/>
    <lineage>
        <taxon>Bacteria</taxon>
        <taxon>Bacillati</taxon>
        <taxon>Actinomycetota</taxon>
        <taxon>Actinomycetes</taxon>
        <taxon>Micrococcales</taxon>
        <taxon>Micrococcaceae</taxon>
        <taxon>Paeniglutamicibacter</taxon>
    </lineage>
</organism>
<proteinExistence type="predicted"/>
<dbReference type="EMBL" id="JACHVS010000005">
    <property type="protein sequence ID" value="MBB2997562.1"/>
    <property type="molecule type" value="Genomic_DNA"/>
</dbReference>
<dbReference type="AlphaFoldDB" id="A0A839QW79"/>
<protein>
    <recommendedName>
        <fullName evidence="3">Nucleotidyl transferase AbiEii/AbiGii toxin family protein</fullName>
    </recommendedName>
</protein>
<dbReference type="InterPro" id="IPR014942">
    <property type="entry name" value="AbiEii"/>
</dbReference>
<sequence length="291" mass="31598">MSTPLDENQPEEITPPKNVRYLEGRIADQAKAETSTVTRLKSLVANLVVCQMLPPSAVKGGTGLKLRLGENLTRQTPDLDTAFRGNMQKFEEQLRENLAAGWGDFTGAVVPGTPRAPESVPAAYVMQPFAVKLQYRNKSFTTVELEVGFDELEATGNLTETALSTELIALFAALGLPRPNPVPVLPLHHQVAQKLHACTEPGSQRAHDLVDLQLMAGLADDVLVAQTVERLFRFRRQHGWPALAVPTREWDTLYADAAVGLESVVFPAVGGAVQWLNGEYIPRIVAAGTGS</sequence>
<dbReference type="Proteomes" id="UP000523000">
    <property type="component" value="Unassembled WGS sequence"/>
</dbReference>
<gene>
    <name evidence="1" type="ORF">E9229_003834</name>
</gene>